<dbReference type="RefSeq" id="WP_017467695.1">
    <property type="nucleotide sequence ID" value="NZ_BMEW01000029.1"/>
</dbReference>
<keyword evidence="1" id="KW-0732">Signal</keyword>
<gene>
    <name evidence="2" type="ORF">Ga0080559_TMP2504</name>
</gene>
<feature type="signal peptide" evidence="1">
    <location>
        <begin position="1"/>
        <end position="20"/>
    </location>
</feature>
<dbReference type="Proteomes" id="UP000186559">
    <property type="component" value="Chromosome"/>
</dbReference>
<sequence precursor="true">MKRFLTITALSTVLATGAIAATEAEKNAITTYYPEANFETLTEDQVSEMFAIANGGMSDNDKAERIETIANEDATDVETTATTGDVDLTAYVPAWRLAEMSDAEIAQLTALVTEGGDMDDLRVQLVESMSDLQPQLTDAEVNAVQDLVPEADLTVLTGEQVEQIRAALYGYQDDAEQKSRIEMVLS</sequence>
<reference evidence="2 3" key="1">
    <citation type="submission" date="2016-03" db="EMBL/GenBank/DDBJ databases">
        <title>Deep-sea bacteria in the southern Pacific.</title>
        <authorList>
            <person name="Tang K."/>
        </authorList>
    </citation>
    <scope>NUCLEOTIDE SEQUENCE [LARGE SCALE GENOMIC DNA]</scope>
    <source>
        <strain evidence="2 3">JLT2016</strain>
    </source>
</reference>
<dbReference type="EMBL" id="CP014796">
    <property type="protein sequence ID" value="APX23300.1"/>
    <property type="molecule type" value="Genomic_DNA"/>
</dbReference>
<name>A0A1U7D5F1_9RHOB</name>
<dbReference type="AlphaFoldDB" id="A0A1U7D5F1"/>
<evidence type="ECO:0000313" key="3">
    <source>
        <dbReference type="Proteomes" id="UP000186559"/>
    </source>
</evidence>
<accession>A0A1U7D5F1</accession>
<keyword evidence="3" id="KW-1185">Reference proteome</keyword>
<evidence type="ECO:0000313" key="2">
    <source>
        <dbReference type="EMBL" id="APX23300.1"/>
    </source>
</evidence>
<evidence type="ECO:0000256" key="1">
    <source>
        <dbReference type="SAM" id="SignalP"/>
    </source>
</evidence>
<dbReference type="KEGG" id="tpro:Ga0080559_TMP2504"/>
<organism evidence="2 3">
    <name type="scientific">Salipiger profundus</name>
    <dbReference type="NCBI Taxonomy" id="1229727"/>
    <lineage>
        <taxon>Bacteria</taxon>
        <taxon>Pseudomonadati</taxon>
        <taxon>Pseudomonadota</taxon>
        <taxon>Alphaproteobacteria</taxon>
        <taxon>Rhodobacterales</taxon>
        <taxon>Roseobacteraceae</taxon>
        <taxon>Salipiger</taxon>
    </lineage>
</organism>
<feature type="chain" id="PRO_5010531532" evidence="1">
    <location>
        <begin position="21"/>
        <end position="186"/>
    </location>
</feature>
<dbReference type="OrthoDB" id="7838408at2"/>
<protein>
    <submittedName>
        <fullName evidence="2">Uncharacterized protein</fullName>
    </submittedName>
</protein>
<proteinExistence type="predicted"/>